<dbReference type="SUPFAM" id="SSF53633">
    <property type="entry name" value="Carbamate kinase-like"/>
    <property type="match status" value="1"/>
</dbReference>
<dbReference type="OrthoDB" id="36544at2759"/>
<evidence type="ECO:0000256" key="3">
    <source>
        <dbReference type="ARBA" id="ARBA00022777"/>
    </source>
</evidence>
<feature type="region of interest" description="Disordered" evidence="4">
    <location>
        <begin position="361"/>
        <end position="381"/>
    </location>
</feature>
<keyword evidence="3" id="KW-0418">Kinase</keyword>
<organism evidence="6 7">
    <name type="scientific">Pseudo-nitzschia multistriata</name>
    <dbReference type="NCBI Taxonomy" id="183589"/>
    <lineage>
        <taxon>Eukaryota</taxon>
        <taxon>Sar</taxon>
        <taxon>Stramenopiles</taxon>
        <taxon>Ochrophyta</taxon>
        <taxon>Bacillariophyta</taxon>
        <taxon>Bacillariophyceae</taxon>
        <taxon>Bacillariophycidae</taxon>
        <taxon>Bacillariales</taxon>
        <taxon>Bacillariaceae</taxon>
        <taxon>Pseudo-nitzschia</taxon>
    </lineage>
</organism>
<name>A0A448ZMI9_9STRA</name>
<dbReference type="Pfam" id="PF00696">
    <property type="entry name" value="AA_kinase"/>
    <property type="match status" value="1"/>
</dbReference>
<evidence type="ECO:0000313" key="6">
    <source>
        <dbReference type="EMBL" id="VEU43257.1"/>
    </source>
</evidence>
<dbReference type="PANTHER" id="PTHR30409:SF1">
    <property type="entry name" value="CARBAMATE KINASE-RELATED"/>
    <property type="match status" value="1"/>
</dbReference>
<evidence type="ECO:0000256" key="2">
    <source>
        <dbReference type="ARBA" id="ARBA00022679"/>
    </source>
</evidence>
<comment type="similarity">
    <text evidence="1">Belongs to the carbamate kinase family.</text>
</comment>
<dbReference type="Proteomes" id="UP000291116">
    <property type="component" value="Unassembled WGS sequence"/>
</dbReference>
<evidence type="ECO:0000256" key="4">
    <source>
        <dbReference type="SAM" id="MobiDB-lite"/>
    </source>
</evidence>
<gene>
    <name evidence="6" type="ORF">PSNMU_V1.4_AUG-EV-PASAV3_0103070</name>
</gene>
<evidence type="ECO:0000259" key="5">
    <source>
        <dbReference type="Pfam" id="PF00696"/>
    </source>
</evidence>
<dbReference type="InterPro" id="IPR036393">
    <property type="entry name" value="AceGlu_kinase-like_sf"/>
</dbReference>
<dbReference type="GO" id="GO:0005829">
    <property type="term" value="C:cytosol"/>
    <property type="evidence" value="ECO:0007669"/>
    <property type="project" value="TreeGrafter"/>
</dbReference>
<dbReference type="EMBL" id="CAACVS010000531">
    <property type="protein sequence ID" value="VEU43257.1"/>
    <property type="molecule type" value="Genomic_DNA"/>
</dbReference>
<proteinExistence type="inferred from homology"/>
<dbReference type="GO" id="GO:0008804">
    <property type="term" value="F:carbamate kinase activity"/>
    <property type="evidence" value="ECO:0007669"/>
    <property type="project" value="InterPro"/>
</dbReference>
<keyword evidence="2" id="KW-0808">Transferase</keyword>
<sequence length="381" mass="40021">MMLRNCSRALSRTGPAVAPRSCFSSSSAAKGDGPKVTVKDPAPAEPKTKPKKKQRLVVAVGGNALQRRGDRLTIENMLKAAAQMAPTLAELAKDNELVLTHGNGPQVGELALERAAATFDVLGAESMGQIGYVLAQAMQSAGCTAVPILTQVVVDQYSEAFKDPTKFVGPIYGSIEAQALAQSLGWTVKPDGEYFRRVVPSPPPVEILQIDAIKTLLEHSPGILPIACGGGGVPVARVPANPNTLQGVEAVIDKDACGAKLANELDADGFIIFTDGGGIWENFGKPEAREMEQATPEYLRGTKAGAKFPGSMGPKVNALIDFVEGSNKPGAWAAVGDLKDAAKIVAGEEGTFVREEVENGVQWRAGKSGPARKESKDPPPF</sequence>
<dbReference type="InterPro" id="IPR003964">
    <property type="entry name" value="Carb_kinase"/>
</dbReference>
<dbReference type="PRINTS" id="PR01469">
    <property type="entry name" value="CARBMTKINASE"/>
</dbReference>
<dbReference type="PANTHER" id="PTHR30409">
    <property type="entry name" value="CARBAMATE KINASE"/>
    <property type="match status" value="1"/>
</dbReference>
<evidence type="ECO:0000256" key="1">
    <source>
        <dbReference type="ARBA" id="ARBA00011066"/>
    </source>
</evidence>
<dbReference type="GO" id="GO:0019546">
    <property type="term" value="P:L-arginine deiminase pathway"/>
    <property type="evidence" value="ECO:0007669"/>
    <property type="project" value="TreeGrafter"/>
</dbReference>
<dbReference type="CDD" id="cd04235">
    <property type="entry name" value="AAK_CK"/>
    <property type="match status" value="1"/>
</dbReference>
<evidence type="ECO:0000313" key="7">
    <source>
        <dbReference type="Proteomes" id="UP000291116"/>
    </source>
</evidence>
<protein>
    <recommendedName>
        <fullName evidence="5">Aspartate/glutamate/uridylate kinase domain-containing protein</fullName>
    </recommendedName>
</protein>
<feature type="domain" description="Aspartate/glutamate/uridylate kinase" evidence="5">
    <location>
        <begin position="55"/>
        <end position="329"/>
    </location>
</feature>
<keyword evidence="7" id="KW-1185">Reference proteome</keyword>
<feature type="region of interest" description="Disordered" evidence="4">
    <location>
        <begin position="1"/>
        <end position="54"/>
    </location>
</feature>
<dbReference type="AlphaFoldDB" id="A0A448ZMI9"/>
<accession>A0A448ZMI9</accession>
<feature type="compositionally biased region" description="Basic and acidic residues" evidence="4">
    <location>
        <begin position="371"/>
        <end position="381"/>
    </location>
</feature>
<dbReference type="Gene3D" id="3.40.1160.10">
    <property type="entry name" value="Acetylglutamate kinase-like"/>
    <property type="match status" value="1"/>
</dbReference>
<dbReference type="InterPro" id="IPR001048">
    <property type="entry name" value="Asp/Glu/Uridylate_kinase"/>
</dbReference>
<reference evidence="6 7" key="1">
    <citation type="submission" date="2019-01" db="EMBL/GenBank/DDBJ databases">
        <authorList>
            <person name="Ferrante I. M."/>
        </authorList>
    </citation>
    <scope>NUCLEOTIDE SEQUENCE [LARGE SCALE GENOMIC DNA]</scope>
    <source>
        <strain evidence="6 7">B856</strain>
    </source>
</reference>